<dbReference type="SUPFAM" id="SSF52172">
    <property type="entry name" value="CheY-like"/>
    <property type="match status" value="1"/>
</dbReference>
<dbReference type="PROSITE" id="PS50110">
    <property type="entry name" value="RESPONSE_REGULATORY"/>
    <property type="match status" value="1"/>
</dbReference>
<dbReference type="CDD" id="cd00156">
    <property type="entry name" value="REC"/>
    <property type="match status" value="1"/>
</dbReference>
<name>A0A2T1AAI0_TRISK</name>
<protein>
    <submittedName>
        <fullName evidence="3">Response regulator receiver domain-containing protein</fullName>
    </submittedName>
</protein>
<dbReference type="RefSeq" id="WP_106165030.1">
    <property type="nucleotide sequence ID" value="NZ_PVUF01000014.1"/>
</dbReference>
<reference evidence="3 4" key="1">
    <citation type="submission" date="2018-03" db="EMBL/GenBank/DDBJ databases">
        <title>Genomic Encyclopedia of Archaeal and Bacterial Type Strains, Phase II (KMG-II): from individual species to whole genera.</title>
        <authorList>
            <person name="Goeker M."/>
        </authorList>
    </citation>
    <scope>NUCLEOTIDE SEQUENCE [LARGE SCALE GENOMIC DNA]</scope>
    <source>
        <strain evidence="3 4">DSM 25328</strain>
    </source>
</reference>
<gene>
    <name evidence="3" type="ORF">CLV89_11464</name>
</gene>
<dbReference type="GO" id="GO:0000160">
    <property type="term" value="P:phosphorelay signal transduction system"/>
    <property type="evidence" value="ECO:0007669"/>
    <property type="project" value="InterPro"/>
</dbReference>
<dbReference type="AlphaFoldDB" id="A0A2T1AAI0"/>
<proteinExistence type="predicted"/>
<comment type="caution">
    <text evidence="3">The sequence shown here is derived from an EMBL/GenBank/DDBJ whole genome shotgun (WGS) entry which is preliminary data.</text>
</comment>
<dbReference type="InterPro" id="IPR011006">
    <property type="entry name" value="CheY-like_superfamily"/>
</dbReference>
<keyword evidence="1" id="KW-0597">Phosphoprotein</keyword>
<dbReference type="InterPro" id="IPR001789">
    <property type="entry name" value="Sig_transdc_resp-reg_receiver"/>
</dbReference>
<dbReference type="EMBL" id="PVUF01000014">
    <property type="protein sequence ID" value="PRZ45613.1"/>
    <property type="molecule type" value="Genomic_DNA"/>
</dbReference>
<dbReference type="Proteomes" id="UP000237718">
    <property type="component" value="Unassembled WGS sequence"/>
</dbReference>
<organism evidence="3 4">
    <name type="scientific">Tritonibacter scottomollicae</name>
    <name type="common">Epibacterium scottomollicae</name>
    <dbReference type="NCBI Taxonomy" id="483013"/>
    <lineage>
        <taxon>Bacteria</taxon>
        <taxon>Pseudomonadati</taxon>
        <taxon>Pseudomonadota</taxon>
        <taxon>Alphaproteobacteria</taxon>
        <taxon>Rhodobacterales</taxon>
        <taxon>Paracoccaceae</taxon>
        <taxon>Tritonibacter</taxon>
    </lineage>
</organism>
<feature type="modified residue" description="4-aspartylphosphate" evidence="1">
    <location>
        <position position="55"/>
    </location>
</feature>
<feature type="domain" description="Response regulatory" evidence="2">
    <location>
        <begin position="3"/>
        <end position="136"/>
    </location>
</feature>
<dbReference type="Gene3D" id="3.40.50.2300">
    <property type="match status" value="1"/>
</dbReference>
<dbReference type="OrthoDB" id="5520457at2"/>
<evidence type="ECO:0000256" key="1">
    <source>
        <dbReference type="PROSITE-ProRule" id="PRU00169"/>
    </source>
</evidence>
<evidence type="ECO:0000313" key="3">
    <source>
        <dbReference type="EMBL" id="PRZ45613.1"/>
    </source>
</evidence>
<accession>A0A2T1AAI0</accession>
<sequence>MKQILLIEDEAHKKEEITGYLKEFLGSDLILSEADSVREAVMAVTENNYDLIVLDMALPTFTASCESISGGLDQALGGVEVLRSLKALGKELNVVIVTQYPDISLGGKRIKLKAAKTTLEKKYGQKVRGTVLYKYKSSLNRSKIKTIVDSIW</sequence>
<evidence type="ECO:0000313" key="4">
    <source>
        <dbReference type="Proteomes" id="UP000237718"/>
    </source>
</evidence>
<dbReference type="Pfam" id="PF00072">
    <property type="entry name" value="Response_reg"/>
    <property type="match status" value="1"/>
</dbReference>
<evidence type="ECO:0000259" key="2">
    <source>
        <dbReference type="PROSITE" id="PS50110"/>
    </source>
</evidence>